<feature type="region of interest" description="Disordered" evidence="1">
    <location>
        <begin position="1"/>
        <end position="37"/>
    </location>
</feature>
<gene>
    <name evidence="2" type="ORF">PIB30_052204</name>
</gene>
<organism evidence="2 3">
    <name type="scientific">Stylosanthes scabra</name>
    <dbReference type="NCBI Taxonomy" id="79078"/>
    <lineage>
        <taxon>Eukaryota</taxon>
        <taxon>Viridiplantae</taxon>
        <taxon>Streptophyta</taxon>
        <taxon>Embryophyta</taxon>
        <taxon>Tracheophyta</taxon>
        <taxon>Spermatophyta</taxon>
        <taxon>Magnoliopsida</taxon>
        <taxon>eudicotyledons</taxon>
        <taxon>Gunneridae</taxon>
        <taxon>Pentapetalae</taxon>
        <taxon>rosids</taxon>
        <taxon>fabids</taxon>
        <taxon>Fabales</taxon>
        <taxon>Fabaceae</taxon>
        <taxon>Papilionoideae</taxon>
        <taxon>50 kb inversion clade</taxon>
        <taxon>dalbergioids sensu lato</taxon>
        <taxon>Dalbergieae</taxon>
        <taxon>Pterocarpus clade</taxon>
        <taxon>Stylosanthes</taxon>
    </lineage>
</organism>
<evidence type="ECO:0000313" key="3">
    <source>
        <dbReference type="Proteomes" id="UP001341840"/>
    </source>
</evidence>
<dbReference type="EMBL" id="JASCZI010211825">
    <property type="protein sequence ID" value="MED6196957.1"/>
    <property type="molecule type" value="Genomic_DNA"/>
</dbReference>
<accession>A0ABU6XFY2</accession>
<name>A0ABU6XFY2_9FABA</name>
<keyword evidence="3" id="KW-1185">Reference proteome</keyword>
<reference evidence="2 3" key="1">
    <citation type="journal article" date="2023" name="Plants (Basel)">
        <title>Bridging the Gap: Combining Genomics and Transcriptomics Approaches to Understand Stylosanthes scabra, an Orphan Legume from the Brazilian Caatinga.</title>
        <authorList>
            <person name="Ferreira-Neto J.R.C."/>
            <person name="da Silva M.D."/>
            <person name="Binneck E."/>
            <person name="de Melo N.F."/>
            <person name="da Silva R.H."/>
            <person name="de Melo A.L.T.M."/>
            <person name="Pandolfi V."/>
            <person name="Bustamante F.O."/>
            <person name="Brasileiro-Vidal A.C."/>
            <person name="Benko-Iseppon A.M."/>
        </authorList>
    </citation>
    <scope>NUCLEOTIDE SEQUENCE [LARGE SCALE GENOMIC DNA]</scope>
    <source>
        <tissue evidence="2">Leaves</tissue>
    </source>
</reference>
<feature type="compositionally biased region" description="Basic and acidic residues" evidence="1">
    <location>
        <begin position="1"/>
        <end position="18"/>
    </location>
</feature>
<protein>
    <submittedName>
        <fullName evidence="2">Uncharacterized protein</fullName>
    </submittedName>
</protein>
<evidence type="ECO:0000313" key="2">
    <source>
        <dbReference type="EMBL" id="MED6196957.1"/>
    </source>
</evidence>
<dbReference type="Proteomes" id="UP001341840">
    <property type="component" value="Unassembled WGS sequence"/>
</dbReference>
<proteinExistence type="predicted"/>
<evidence type="ECO:0000256" key="1">
    <source>
        <dbReference type="SAM" id="MobiDB-lite"/>
    </source>
</evidence>
<sequence length="110" mass="11648">MGESGEERANERGKHGEDTGITCGGNKGKSVGRFTSGVKEGARDKVVGKSAPKHFAVDDSLDGDMLVIVTGKQGDSEPSGVEFSDEGMKAMAEPYQDAIVIKLLGKHRRL</sequence>
<comment type="caution">
    <text evidence="2">The sequence shown here is derived from an EMBL/GenBank/DDBJ whole genome shotgun (WGS) entry which is preliminary data.</text>
</comment>